<keyword evidence="2" id="KW-1185">Reference proteome</keyword>
<evidence type="ECO:0000313" key="1">
    <source>
        <dbReference type="EMBL" id="NOU62035.1"/>
    </source>
</evidence>
<proteinExistence type="predicted"/>
<reference evidence="1 2" key="1">
    <citation type="submission" date="2018-12" db="EMBL/GenBank/DDBJ databases">
        <title>Marinifilum JC070 sp. nov., a marine bacterium isolated from Yongle Blue Hole in the South China Sea.</title>
        <authorList>
            <person name="Fu T."/>
        </authorList>
    </citation>
    <scope>NUCLEOTIDE SEQUENCE [LARGE SCALE GENOMIC DNA]</scope>
    <source>
        <strain evidence="1 2">JC070</strain>
    </source>
</reference>
<dbReference type="RefSeq" id="WP_171597296.1">
    <property type="nucleotide sequence ID" value="NZ_RZNH01000049.1"/>
</dbReference>
<sequence length="384" mass="45170">MKKNILIPAVLVLLYCFSCINKKDAQKCMYKSGFDLESNNTIRKFPVPINIDSRVYKISSFINDENKELLYFLNKRNHLLVYDLEKQSLIEQIKIAEKGPNGFDRVGGFKVLNQDSIIITPFFKFKLGVVNSQGVKISEIDYGENRKYPRTLDNNNTHIFIKGNEMFLPMYLEGNWTTKNLSEFKEYKTTLKYNFKNHTHKLVGMHIPYESSKLKLKRHFNFVSQFKNGYVIAFASSHNIYFTEDFETFKSYECKSKNINALTEYCFTNDFKQNLYNRIRSTEYTKLLWDPHRNYLYRFYKLGKTKVSKNDDLMAINNEPNPFGIMVLDSSYNIIVDKVFDNNIYDWEKSFIGKEGLYLSISDSDNMNLDLNSLSFEIFSINTN</sequence>
<evidence type="ECO:0000313" key="2">
    <source>
        <dbReference type="Proteomes" id="UP000732105"/>
    </source>
</evidence>
<accession>A0ABX1X0Y3</accession>
<name>A0ABX1X0Y3_9BACT</name>
<dbReference type="InterPro" id="IPR025316">
    <property type="entry name" value="DUF4221"/>
</dbReference>
<dbReference type="EMBL" id="RZNH01000049">
    <property type="protein sequence ID" value="NOU62035.1"/>
    <property type="molecule type" value="Genomic_DNA"/>
</dbReference>
<dbReference type="Proteomes" id="UP000732105">
    <property type="component" value="Unassembled WGS sequence"/>
</dbReference>
<dbReference type="Pfam" id="PF13970">
    <property type="entry name" value="DUF4221"/>
    <property type="match status" value="1"/>
</dbReference>
<protein>
    <submittedName>
        <fullName evidence="1">DUF4221 domain-containing protein</fullName>
    </submittedName>
</protein>
<comment type="caution">
    <text evidence="1">The sequence shown here is derived from an EMBL/GenBank/DDBJ whole genome shotgun (WGS) entry which is preliminary data.</text>
</comment>
<gene>
    <name evidence="1" type="ORF">ELS83_19730</name>
</gene>
<organism evidence="1 2">
    <name type="scientific">Marinifilum caeruleilacunae</name>
    <dbReference type="NCBI Taxonomy" id="2499076"/>
    <lineage>
        <taxon>Bacteria</taxon>
        <taxon>Pseudomonadati</taxon>
        <taxon>Bacteroidota</taxon>
        <taxon>Bacteroidia</taxon>
        <taxon>Marinilabiliales</taxon>
        <taxon>Marinifilaceae</taxon>
    </lineage>
</organism>